<evidence type="ECO:0000313" key="3">
    <source>
        <dbReference type="EMBL" id="KUG20126.1"/>
    </source>
</evidence>
<dbReference type="CDD" id="cd03798">
    <property type="entry name" value="GT4_WlbH-like"/>
    <property type="match status" value="1"/>
</dbReference>
<accession>A0A0W8FHC5</accession>
<evidence type="ECO:0000259" key="1">
    <source>
        <dbReference type="Pfam" id="PF00534"/>
    </source>
</evidence>
<dbReference type="InterPro" id="IPR001296">
    <property type="entry name" value="Glyco_trans_1"/>
</dbReference>
<dbReference type="PANTHER" id="PTHR45947">
    <property type="entry name" value="SULFOQUINOVOSYL TRANSFERASE SQD2"/>
    <property type="match status" value="1"/>
</dbReference>
<dbReference type="Gene3D" id="3.40.50.2000">
    <property type="entry name" value="Glycogen Phosphorylase B"/>
    <property type="match status" value="2"/>
</dbReference>
<evidence type="ECO:0000259" key="2">
    <source>
        <dbReference type="Pfam" id="PF13439"/>
    </source>
</evidence>
<name>A0A0W8FHC5_9ZZZZ</name>
<dbReference type="InterPro" id="IPR050194">
    <property type="entry name" value="Glycosyltransferase_grp1"/>
</dbReference>
<dbReference type="InterPro" id="IPR028098">
    <property type="entry name" value="Glyco_trans_4-like_N"/>
</dbReference>
<proteinExistence type="predicted"/>
<keyword evidence="3" id="KW-0808">Transferase</keyword>
<dbReference type="Pfam" id="PF00534">
    <property type="entry name" value="Glycos_transf_1"/>
    <property type="match status" value="1"/>
</dbReference>
<protein>
    <submittedName>
        <fullName evidence="3">Glycosyl transferase, group 1</fullName>
    </submittedName>
</protein>
<gene>
    <name evidence="3" type="ORF">ASZ90_010135</name>
</gene>
<sequence length="389" mass="44451">MPENNLLVISNSFPDQENSYITDIFVKEQIRYIKDYFDHVYVFSPVAYGMEQFRKTRHTDYQFDNVRVFFPKYVNNPLFWYFGRPMWVDREVKAITSLIEKEQLHFDLIHAHYTWPSGAAGVRLKEKYAVPVVITEHTSNTLKKAIETQDAIFTKTWSNADTIIRVKKSDASAFGRMQIPLQNIISIPNGYDSKKFHPIDAQKCRETLQLPRDTKIILNVGNLYGEVKGHRYLVEAVSKIVAQQKEFLCIIIGDGKLRNTLEHRIRSFGLEEHVLLTGGKQHTEIPLWMNACDLFVLPSLNEGNPTVMFEALGCGKPFVGTRVGGVPEVITSDKYGLLVEPAKPVDLAEMILVALEREWDREAILAHAGQFTWESIAKEITGVYARVLG</sequence>
<reference evidence="3" key="1">
    <citation type="journal article" date="2015" name="Proc. Natl. Acad. Sci. U.S.A.">
        <title>Networks of energetic and metabolic interactions define dynamics in microbial communities.</title>
        <authorList>
            <person name="Embree M."/>
            <person name="Liu J.K."/>
            <person name="Al-Bassam M.M."/>
            <person name="Zengler K."/>
        </authorList>
    </citation>
    <scope>NUCLEOTIDE SEQUENCE</scope>
</reference>
<dbReference type="EMBL" id="LNQE01001222">
    <property type="protein sequence ID" value="KUG20126.1"/>
    <property type="molecule type" value="Genomic_DNA"/>
</dbReference>
<organism evidence="3">
    <name type="scientific">hydrocarbon metagenome</name>
    <dbReference type="NCBI Taxonomy" id="938273"/>
    <lineage>
        <taxon>unclassified sequences</taxon>
        <taxon>metagenomes</taxon>
        <taxon>ecological metagenomes</taxon>
    </lineage>
</organism>
<dbReference type="GO" id="GO:0016757">
    <property type="term" value="F:glycosyltransferase activity"/>
    <property type="evidence" value="ECO:0007669"/>
    <property type="project" value="InterPro"/>
</dbReference>
<feature type="domain" description="Glycosyl transferase family 1" evidence="1">
    <location>
        <begin position="204"/>
        <end position="362"/>
    </location>
</feature>
<comment type="caution">
    <text evidence="3">The sequence shown here is derived from an EMBL/GenBank/DDBJ whole genome shotgun (WGS) entry which is preliminary data.</text>
</comment>
<dbReference type="AlphaFoldDB" id="A0A0W8FHC5"/>
<dbReference type="PANTHER" id="PTHR45947:SF15">
    <property type="entry name" value="TEICHURONIC ACID BIOSYNTHESIS GLYCOSYLTRANSFERASE TUAC-RELATED"/>
    <property type="match status" value="1"/>
</dbReference>
<dbReference type="Pfam" id="PF13439">
    <property type="entry name" value="Glyco_transf_4"/>
    <property type="match status" value="1"/>
</dbReference>
<dbReference type="SUPFAM" id="SSF53756">
    <property type="entry name" value="UDP-Glycosyltransferase/glycogen phosphorylase"/>
    <property type="match status" value="1"/>
</dbReference>
<feature type="domain" description="Glycosyltransferase subfamily 4-like N-terminal" evidence="2">
    <location>
        <begin position="40"/>
        <end position="193"/>
    </location>
</feature>